<evidence type="ECO:0000256" key="4">
    <source>
        <dbReference type="ARBA" id="ARBA00022692"/>
    </source>
</evidence>
<evidence type="ECO:0000256" key="11">
    <source>
        <dbReference type="ARBA" id="ARBA00023170"/>
    </source>
</evidence>
<dbReference type="InterPro" id="IPR001611">
    <property type="entry name" value="Leu-rich_rpt"/>
</dbReference>
<feature type="region of interest" description="Disordered" evidence="14">
    <location>
        <begin position="539"/>
        <end position="563"/>
    </location>
</feature>
<evidence type="ECO:0000256" key="9">
    <source>
        <dbReference type="ARBA" id="ARBA00022989"/>
    </source>
</evidence>
<dbReference type="Gene3D" id="3.80.10.10">
    <property type="entry name" value="Ribonuclease Inhibitor"/>
    <property type="match status" value="3"/>
</dbReference>
<dbReference type="InterPro" id="IPR000719">
    <property type="entry name" value="Prot_kinase_dom"/>
</dbReference>
<keyword evidence="19" id="KW-1185">Reference proteome</keyword>
<dbReference type="InterPro" id="IPR017441">
    <property type="entry name" value="Protein_kinase_ATP_BS"/>
</dbReference>
<dbReference type="GO" id="GO:0005524">
    <property type="term" value="F:ATP binding"/>
    <property type="evidence" value="ECO:0007669"/>
    <property type="project" value="UniProtKB-UniRule"/>
</dbReference>
<dbReference type="InterPro" id="IPR011009">
    <property type="entry name" value="Kinase-like_dom_sf"/>
</dbReference>
<keyword evidence="9 15" id="KW-1133">Transmembrane helix</keyword>
<dbReference type="PANTHER" id="PTHR48056:SF63">
    <property type="entry name" value="PROTEIN KINASE DOMAIN-CONTAINING PROTEIN"/>
    <property type="match status" value="1"/>
</dbReference>
<dbReference type="PROSITE" id="PS51257">
    <property type="entry name" value="PROKAR_LIPOPROTEIN"/>
    <property type="match status" value="1"/>
</dbReference>
<dbReference type="InterPro" id="IPR050647">
    <property type="entry name" value="Plant_LRR-RLKs"/>
</dbReference>
<comment type="caution">
    <text evidence="18">The sequence shown here is derived from an EMBL/GenBank/DDBJ whole genome shotgun (WGS) entry which is preliminary data.</text>
</comment>
<sequence length="838" mass="90520">MKCYLLLLRLMLLLSLLLGWSWCGCGWVTGGGEEEEGEAAAAAALLWERRVLLEFKASLEDPDGILSGWDILRNTNHCSWKGIRCNPNSRVVSIHIPGGGGGAGGAPPPGNSPLPLLCSKPSLRFPSVEFGGGAMRRGCGIPASPKLSGELSPLVAKLAKLRVLSLPFHRLAGQVPPQIWDMDSLTVLNLQGNNFTGRLPVTFVGLERLRVLNLGFNALDGQIPGSFLSRCRSLEILNLSGNNLRGLIPDFFPAPKLRGVYLANNHLHGTVPAALGWDCRYLEHLDLSGNSLVGEIPPALGNCNNLRTLLLFSNRLKGSIPHQLGQLRRLQVLDVSTNFITGLIPPHLGNCSQLSVLVLSTLQEEERNSYQGSIPAEITALPNLSVLWAPGASLQGNLPANWGDCQRLEMLNLAHNGFSGSVEGVFDKCNKLYYLDLSSNRLSGDVDVLHNNLTSGQIATFSFSFCPIAPSLNSESFAGLLLHIYSRSGKIPCGWSHTVGASLDNLSGTFLLSRKMMNFSSSFGSPYLDTFRRVLLPASPSDPADGNGSMDVQPRGGNYSSETKTGNHGFNSIEIASIASASAIVSVLLALVVLFFYTRTWTPDARVQVIEPKDITTFIDIGVPLLYENIVQATGNFNASNCIGSGGFGATYKAEISPGSLLAIKRLAVGRFQGAQQFHAEIKALGRPSNILLDNEYNAYLSDFGLSRLLGTSETHATTGVAGTFGYVAPEYAMTCRVSEKADVYSYGVVLLELISDKKALDPSFCAHENGFNIVSWACMLLRRGRAKEVFTEGLWDSGPHDDLVEVLHLAVTCTVETLSTRPTMKQVVQRLKRIQPS</sequence>
<accession>A0A9Q0J7N8</accession>
<dbReference type="SUPFAM" id="SSF52047">
    <property type="entry name" value="RNI-like"/>
    <property type="match status" value="1"/>
</dbReference>
<dbReference type="Gene3D" id="3.30.200.20">
    <property type="entry name" value="Phosphorylase Kinase, domain 1"/>
    <property type="match status" value="1"/>
</dbReference>
<evidence type="ECO:0000259" key="17">
    <source>
        <dbReference type="PROSITE" id="PS50011"/>
    </source>
</evidence>
<dbReference type="Proteomes" id="UP001141552">
    <property type="component" value="Unassembled WGS sequence"/>
</dbReference>
<keyword evidence="12" id="KW-0325">Glycoprotein</keyword>
<keyword evidence="8 13" id="KW-0067">ATP-binding</keyword>
<protein>
    <recommendedName>
        <fullName evidence="17">Protein kinase domain-containing protein</fullName>
    </recommendedName>
</protein>
<dbReference type="Pfam" id="PF08263">
    <property type="entry name" value="LRRNT_2"/>
    <property type="match status" value="1"/>
</dbReference>
<evidence type="ECO:0000256" key="15">
    <source>
        <dbReference type="SAM" id="Phobius"/>
    </source>
</evidence>
<keyword evidence="2" id="KW-1003">Cell membrane</keyword>
<feature type="transmembrane region" description="Helical" evidence="15">
    <location>
        <begin position="575"/>
        <end position="597"/>
    </location>
</feature>
<evidence type="ECO:0000256" key="13">
    <source>
        <dbReference type="PROSITE-ProRule" id="PRU10141"/>
    </source>
</evidence>
<evidence type="ECO:0000256" key="14">
    <source>
        <dbReference type="SAM" id="MobiDB-lite"/>
    </source>
</evidence>
<keyword evidence="10 15" id="KW-0472">Membrane</keyword>
<organism evidence="18 19">
    <name type="scientific">Turnera subulata</name>
    <dbReference type="NCBI Taxonomy" id="218843"/>
    <lineage>
        <taxon>Eukaryota</taxon>
        <taxon>Viridiplantae</taxon>
        <taxon>Streptophyta</taxon>
        <taxon>Embryophyta</taxon>
        <taxon>Tracheophyta</taxon>
        <taxon>Spermatophyta</taxon>
        <taxon>Magnoliopsida</taxon>
        <taxon>eudicotyledons</taxon>
        <taxon>Gunneridae</taxon>
        <taxon>Pentapetalae</taxon>
        <taxon>rosids</taxon>
        <taxon>fabids</taxon>
        <taxon>Malpighiales</taxon>
        <taxon>Passifloraceae</taxon>
        <taxon>Turnera</taxon>
    </lineage>
</organism>
<dbReference type="InterPro" id="IPR032675">
    <property type="entry name" value="LRR_dom_sf"/>
</dbReference>
<dbReference type="EMBL" id="JAKUCV010005373">
    <property type="protein sequence ID" value="KAJ4831419.1"/>
    <property type="molecule type" value="Genomic_DNA"/>
</dbReference>
<comment type="subcellular location">
    <subcellularLocation>
        <location evidence="1">Cell membrane</location>
        <topology evidence="1">Single-pass type I membrane protein</topology>
    </subcellularLocation>
</comment>
<dbReference type="AlphaFoldDB" id="A0A9Q0J7N8"/>
<dbReference type="SUPFAM" id="SSF56112">
    <property type="entry name" value="Protein kinase-like (PK-like)"/>
    <property type="match status" value="1"/>
</dbReference>
<evidence type="ECO:0000256" key="12">
    <source>
        <dbReference type="ARBA" id="ARBA00023180"/>
    </source>
</evidence>
<dbReference type="PROSITE" id="PS50011">
    <property type="entry name" value="PROTEIN_KINASE_DOM"/>
    <property type="match status" value="1"/>
</dbReference>
<keyword evidence="6" id="KW-0677">Repeat</keyword>
<dbReference type="OrthoDB" id="1896041at2759"/>
<evidence type="ECO:0000256" key="10">
    <source>
        <dbReference type="ARBA" id="ARBA00023136"/>
    </source>
</evidence>
<keyword evidence="11" id="KW-0675">Receptor</keyword>
<dbReference type="Pfam" id="PF00560">
    <property type="entry name" value="LRR_1"/>
    <property type="match status" value="3"/>
</dbReference>
<evidence type="ECO:0000256" key="5">
    <source>
        <dbReference type="ARBA" id="ARBA00022729"/>
    </source>
</evidence>
<keyword evidence="3" id="KW-0433">Leucine-rich repeat</keyword>
<evidence type="ECO:0000256" key="7">
    <source>
        <dbReference type="ARBA" id="ARBA00022741"/>
    </source>
</evidence>
<evidence type="ECO:0000256" key="6">
    <source>
        <dbReference type="ARBA" id="ARBA00022737"/>
    </source>
</evidence>
<dbReference type="InterPro" id="IPR013210">
    <property type="entry name" value="LRR_N_plant-typ"/>
</dbReference>
<evidence type="ECO:0000256" key="3">
    <source>
        <dbReference type="ARBA" id="ARBA00022614"/>
    </source>
</evidence>
<evidence type="ECO:0000313" key="18">
    <source>
        <dbReference type="EMBL" id="KAJ4831419.1"/>
    </source>
</evidence>
<reference evidence="18" key="1">
    <citation type="submission" date="2022-02" db="EMBL/GenBank/DDBJ databases">
        <authorList>
            <person name="Henning P.M."/>
            <person name="McCubbin A.G."/>
            <person name="Shore J.S."/>
        </authorList>
    </citation>
    <scope>NUCLEOTIDE SEQUENCE</scope>
    <source>
        <strain evidence="18">F60SS</strain>
        <tissue evidence="18">Leaves</tissue>
    </source>
</reference>
<keyword evidence="7 13" id="KW-0547">Nucleotide-binding</keyword>
<dbReference type="FunFam" id="3.80.10.10:FF:000095">
    <property type="entry name" value="LRR receptor-like serine/threonine-protein kinase GSO1"/>
    <property type="match status" value="1"/>
</dbReference>
<dbReference type="Gene3D" id="1.10.510.10">
    <property type="entry name" value="Transferase(Phosphotransferase) domain 1"/>
    <property type="match status" value="1"/>
</dbReference>
<reference evidence="18" key="2">
    <citation type="journal article" date="2023" name="Plants (Basel)">
        <title>Annotation of the Turnera subulata (Passifloraceae) Draft Genome Reveals the S-Locus Evolved after the Divergence of Turneroideae from Passifloroideae in a Stepwise Manner.</title>
        <authorList>
            <person name="Henning P.M."/>
            <person name="Roalson E.H."/>
            <person name="Mir W."/>
            <person name="McCubbin A.G."/>
            <person name="Shore J.S."/>
        </authorList>
    </citation>
    <scope>NUCLEOTIDE SEQUENCE</scope>
    <source>
        <strain evidence="18">F60SS</strain>
    </source>
</reference>
<proteinExistence type="predicted"/>
<evidence type="ECO:0000256" key="2">
    <source>
        <dbReference type="ARBA" id="ARBA00022475"/>
    </source>
</evidence>
<gene>
    <name evidence="18" type="ORF">Tsubulata_023213</name>
</gene>
<feature type="signal peptide" evidence="16">
    <location>
        <begin position="1"/>
        <end position="23"/>
    </location>
</feature>
<evidence type="ECO:0000256" key="1">
    <source>
        <dbReference type="ARBA" id="ARBA00004251"/>
    </source>
</evidence>
<feature type="domain" description="Protein kinase" evidence="17">
    <location>
        <begin position="559"/>
        <end position="838"/>
    </location>
</feature>
<name>A0A9Q0J7N8_9ROSI</name>
<dbReference type="Pfam" id="PF00069">
    <property type="entry name" value="Pkinase"/>
    <property type="match status" value="1"/>
</dbReference>
<dbReference type="PANTHER" id="PTHR48056">
    <property type="entry name" value="LRR RECEPTOR-LIKE SERINE/THREONINE-PROTEIN KINASE-RELATED"/>
    <property type="match status" value="1"/>
</dbReference>
<dbReference type="PROSITE" id="PS00107">
    <property type="entry name" value="PROTEIN_KINASE_ATP"/>
    <property type="match status" value="1"/>
</dbReference>
<dbReference type="Pfam" id="PF13855">
    <property type="entry name" value="LRR_8"/>
    <property type="match status" value="1"/>
</dbReference>
<dbReference type="FunFam" id="1.10.510.10:FF:000192">
    <property type="entry name" value="LRR receptor-like serine/threonine-protein kinase RPK2"/>
    <property type="match status" value="1"/>
</dbReference>
<feature type="chain" id="PRO_5040144390" description="Protein kinase domain-containing protein" evidence="16">
    <location>
        <begin position="24"/>
        <end position="838"/>
    </location>
</feature>
<dbReference type="GO" id="GO:0005886">
    <property type="term" value="C:plasma membrane"/>
    <property type="evidence" value="ECO:0007669"/>
    <property type="project" value="UniProtKB-SubCell"/>
</dbReference>
<evidence type="ECO:0000313" key="19">
    <source>
        <dbReference type="Proteomes" id="UP001141552"/>
    </source>
</evidence>
<dbReference type="GO" id="GO:0004672">
    <property type="term" value="F:protein kinase activity"/>
    <property type="evidence" value="ECO:0007669"/>
    <property type="project" value="InterPro"/>
</dbReference>
<keyword evidence="5 16" id="KW-0732">Signal</keyword>
<dbReference type="InterPro" id="IPR003591">
    <property type="entry name" value="Leu-rich_rpt_typical-subtyp"/>
</dbReference>
<feature type="binding site" evidence="13">
    <location>
        <position position="665"/>
    </location>
    <ligand>
        <name>ATP</name>
        <dbReference type="ChEBI" id="CHEBI:30616"/>
    </ligand>
</feature>
<dbReference type="SMART" id="SM00369">
    <property type="entry name" value="LRR_TYP"/>
    <property type="match status" value="5"/>
</dbReference>
<evidence type="ECO:0000256" key="8">
    <source>
        <dbReference type="ARBA" id="ARBA00022840"/>
    </source>
</evidence>
<evidence type="ECO:0000256" key="16">
    <source>
        <dbReference type="SAM" id="SignalP"/>
    </source>
</evidence>
<keyword evidence="4 15" id="KW-0812">Transmembrane</keyword>